<name>A0ABV9EZ78_9SPHN</name>
<evidence type="ECO:0000313" key="1">
    <source>
        <dbReference type="EMBL" id="MFC4594657.1"/>
    </source>
</evidence>
<evidence type="ECO:0000313" key="2">
    <source>
        <dbReference type="Proteomes" id="UP001595957"/>
    </source>
</evidence>
<keyword evidence="2" id="KW-1185">Reference proteome</keyword>
<dbReference type="RefSeq" id="WP_380804623.1">
    <property type="nucleotide sequence ID" value="NZ_JBHSFZ010000022.1"/>
</dbReference>
<comment type="caution">
    <text evidence="1">The sequence shown here is derived from an EMBL/GenBank/DDBJ whole genome shotgun (WGS) entry which is preliminary data.</text>
</comment>
<dbReference type="Proteomes" id="UP001595957">
    <property type="component" value="Unassembled WGS sequence"/>
</dbReference>
<accession>A0ABV9EZ78</accession>
<protein>
    <submittedName>
        <fullName evidence="1">Conjugal transfer protein TraD</fullName>
    </submittedName>
</protein>
<organism evidence="1 2">
    <name type="scientific">Sphingobium tyrosinilyticum</name>
    <dbReference type="NCBI Taxonomy" id="2715436"/>
    <lineage>
        <taxon>Bacteria</taxon>
        <taxon>Pseudomonadati</taxon>
        <taxon>Pseudomonadota</taxon>
        <taxon>Alphaproteobacteria</taxon>
        <taxon>Sphingomonadales</taxon>
        <taxon>Sphingomonadaceae</taxon>
        <taxon>Sphingobium</taxon>
    </lineage>
</organism>
<proteinExistence type="predicted"/>
<gene>
    <name evidence="1" type="ORF">ACFO3E_10730</name>
</gene>
<dbReference type="Pfam" id="PF06412">
    <property type="entry name" value="TraD"/>
    <property type="match status" value="1"/>
</dbReference>
<sequence>MNLAAALATSRGALRRVTIARHRLQARAARYDHREWQVKRRERTRHLIELGGLVMKADLVALTDDDRAVILGLLGEAASRLRTGERDRLLMLWRRRGQRMFAADTLPDQD</sequence>
<reference evidence="2" key="1">
    <citation type="journal article" date="2019" name="Int. J. Syst. Evol. Microbiol.">
        <title>The Global Catalogue of Microorganisms (GCM) 10K type strain sequencing project: providing services to taxonomists for standard genome sequencing and annotation.</title>
        <authorList>
            <consortium name="The Broad Institute Genomics Platform"/>
            <consortium name="The Broad Institute Genome Sequencing Center for Infectious Disease"/>
            <person name="Wu L."/>
            <person name="Ma J."/>
        </authorList>
    </citation>
    <scope>NUCLEOTIDE SEQUENCE [LARGE SCALE GENOMIC DNA]</scope>
    <source>
        <strain evidence="2">NBRC 103632</strain>
    </source>
</reference>
<dbReference type="InterPro" id="IPR009444">
    <property type="entry name" value="Conjugal_tfr_TraD_a-type"/>
</dbReference>
<dbReference type="EMBL" id="JBHSFZ010000022">
    <property type="protein sequence ID" value="MFC4594657.1"/>
    <property type="molecule type" value="Genomic_DNA"/>
</dbReference>